<keyword evidence="6" id="KW-1133">Transmembrane helix</keyword>
<keyword evidence="7 8" id="KW-0472">Membrane</keyword>
<comment type="catalytic activity">
    <reaction evidence="1">
        <text>Hydrolysis of terminal non-reducing alpha-L-rhamnose residues in alpha-L-rhamnosides.</text>
        <dbReference type="EC" id="3.2.1.40"/>
    </reaction>
</comment>
<feature type="domain" description="Alpha-L-rhamnosidase six-hairpin glycosidase" evidence="11">
    <location>
        <begin position="950"/>
        <end position="1297"/>
    </location>
</feature>
<feature type="domain" description="Alpha-L-rhamnosidase concanavalin-like" evidence="9">
    <location>
        <begin position="841"/>
        <end position="944"/>
    </location>
</feature>
<accession>A0A8H5B1S5</accession>
<dbReference type="Proteomes" id="UP000567179">
    <property type="component" value="Unassembled WGS sequence"/>
</dbReference>
<feature type="domain" description="Bacterial alpha-L-rhamnosidase N-terminal" evidence="10">
    <location>
        <begin position="656"/>
        <end position="828"/>
    </location>
</feature>
<keyword evidence="4 8" id="KW-0812">Transmembrane</keyword>
<dbReference type="Pfam" id="PF05592">
    <property type="entry name" value="Bac_rhamnosid"/>
    <property type="match status" value="1"/>
</dbReference>
<dbReference type="Gene3D" id="2.60.120.260">
    <property type="entry name" value="Galactose-binding domain-like"/>
    <property type="match status" value="3"/>
</dbReference>
<evidence type="ECO:0000256" key="1">
    <source>
        <dbReference type="ARBA" id="ARBA00001445"/>
    </source>
</evidence>
<comment type="caution">
    <text evidence="13">The sequence shown here is derived from an EMBL/GenBank/DDBJ whole genome shotgun (WGS) entry which is preliminary data.</text>
</comment>
<dbReference type="InterPro" id="IPR016007">
    <property type="entry name" value="Alpha_rhamnosid"/>
</dbReference>
<dbReference type="GO" id="GO:0005975">
    <property type="term" value="P:carbohydrate metabolic process"/>
    <property type="evidence" value="ECO:0007669"/>
    <property type="project" value="InterPro"/>
</dbReference>
<dbReference type="EMBL" id="JAACJJ010000043">
    <property type="protein sequence ID" value="KAF5315185.1"/>
    <property type="molecule type" value="Genomic_DNA"/>
</dbReference>
<evidence type="ECO:0000256" key="6">
    <source>
        <dbReference type="ARBA" id="ARBA00022989"/>
    </source>
</evidence>
<dbReference type="InterPro" id="IPR035396">
    <property type="entry name" value="Bac_rhamnosid6H"/>
</dbReference>
<protein>
    <recommendedName>
        <fullName evidence="3">alpha-L-rhamnosidase</fullName>
        <ecNumber evidence="3">3.2.1.40</ecNumber>
    </recommendedName>
</protein>
<feature type="domain" description="Alpha-L-rhamnosidase C-terminal" evidence="12">
    <location>
        <begin position="1299"/>
        <end position="1365"/>
    </location>
</feature>
<feature type="repeat" description="Solcar" evidence="8">
    <location>
        <begin position="146"/>
        <end position="230"/>
    </location>
</feature>
<dbReference type="InterPro" id="IPR023395">
    <property type="entry name" value="MCP_dom_sf"/>
</dbReference>
<dbReference type="GO" id="GO:0016020">
    <property type="term" value="C:membrane"/>
    <property type="evidence" value="ECO:0007669"/>
    <property type="project" value="UniProtKB-SubCell"/>
</dbReference>
<evidence type="ECO:0000259" key="10">
    <source>
        <dbReference type="Pfam" id="PF08531"/>
    </source>
</evidence>
<comment type="subcellular location">
    <subcellularLocation>
        <location evidence="2">Membrane</location>
        <topology evidence="2">Multi-pass membrane protein</topology>
    </subcellularLocation>
</comment>
<evidence type="ECO:0000313" key="13">
    <source>
        <dbReference type="EMBL" id="KAF5315185.1"/>
    </source>
</evidence>
<name>A0A8H5B1S5_9AGAR</name>
<dbReference type="EC" id="3.2.1.40" evidence="3"/>
<proteinExistence type="predicted"/>
<dbReference type="SUPFAM" id="SSF48208">
    <property type="entry name" value="Six-hairpin glycosidases"/>
    <property type="match status" value="1"/>
</dbReference>
<evidence type="ECO:0000256" key="3">
    <source>
        <dbReference type="ARBA" id="ARBA00012652"/>
    </source>
</evidence>
<dbReference type="Gene3D" id="2.60.40.10">
    <property type="entry name" value="Immunoglobulins"/>
    <property type="match status" value="1"/>
</dbReference>
<dbReference type="Pfam" id="PF25788">
    <property type="entry name" value="Ig_Rha78A_N"/>
    <property type="match status" value="1"/>
</dbReference>
<evidence type="ECO:0000256" key="7">
    <source>
        <dbReference type="ARBA" id="ARBA00023136"/>
    </source>
</evidence>
<dbReference type="OrthoDB" id="427452at2759"/>
<dbReference type="Gene3D" id="1.50.40.10">
    <property type="entry name" value="Mitochondrial carrier domain"/>
    <property type="match status" value="1"/>
</dbReference>
<dbReference type="Gene3D" id="2.60.420.10">
    <property type="entry name" value="Maltose phosphorylase, domain 3"/>
    <property type="match status" value="1"/>
</dbReference>
<feature type="repeat" description="Solcar" evidence="8">
    <location>
        <begin position="249"/>
        <end position="333"/>
    </location>
</feature>
<keyword evidence="5" id="KW-0378">Hydrolase</keyword>
<dbReference type="Pfam" id="PF17390">
    <property type="entry name" value="Bac_rhamnosid_C"/>
    <property type="match status" value="1"/>
</dbReference>
<dbReference type="InterPro" id="IPR008902">
    <property type="entry name" value="Rhamnosid_concanavalin"/>
</dbReference>
<dbReference type="InterPro" id="IPR018108">
    <property type="entry name" value="MCP_transmembrane"/>
</dbReference>
<evidence type="ECO:0000259" key="12">
    <source>
        <dbReference type="Pfam" id="PF17390"/>
    </source>
</evidence>
<dbReference type="PROSITE" id="PS50920">
    <property type="entry name" value="SOLCAR"/>
    <property type="match status" value="3"/>
</dbReference>
<gene>
    <name evidence="13" type="ORF">D9619_006939</name>
</gene>
<reference evidence="13 14" key="1">
    <citation type="journal article" date="2020" name="ISME J.">
        <title>Uncovering the hidden diversity of litter-decomposition mechanisms in mushroom-forming fungi.</title>
        <authorList>
            <person name="Floudas D."/>
            <person name="Bentzer J."/>
            <person name="Ahren D."/>
            <person name="Johansson T."/>
            <person name="Persson P."/>
            <person name="Tunlid A."/>
        </authorList>
    </citation>
    <scope>NUCLEOTIDE SEQUENCE [LARGE SCALE GENOMIC DNA]</scope>
    <source>
        <strain evidence="13 14">CBS 101986</strain>
    </source>
</reference>
<evidence type="ECO:0000256" key="8">
    <source>
        <dbReference type="PROSITE-ProRule" id="PRU00282"/>
    </source>
</evidence>
<dbReference type="InterPro" id="IPR013783">
    <property type="entry name" value="Ig-like_fold"/>
</dbReference>
<evidence type="ECO:0000313" key="14">
    <source>
        <dbReference type="Proteomes" id="UP000567179"/>
    </source>
</evidence>
<sequence>MIDVILFLARLYDMHASCAPSSFTLSSMADTAFSAPPPFKVPQFSSKDYTSFFFAGAICCTLSHGAMTPIDVVKTRIQIDPAFKGHGFVSGTRSIIAAEGARGLLTGFGPTAVGYLAQGGAKFAGYEYWKKKFVEVAGSQESAVQNRTVIYLGAASVAEFFADILLTPLEATRIRLVSQRGYATGLVTGFTRLAREGGIREMYAGFLPILCKQIPYAIGQFTVNEYCHELVLRSATEEQKNQIAASSPLKYSISLGCGIIAGFAAAVLSHPADTLLSQINKGHGPTGSMSHRLLVLAKEAGFKGLFAGLGPRMIMTAGLVSSQFLMYGAIKDVNNTMASTTPSGHTASVSLSSLTVEGQAAPLGLDVTPRFSWIISSSQNGDLQTSYHIKVSKVKAGNTDVWDSGAITSKKSYLIEYGGPALSPDTHYFWSVDVVTKFGSATSSSQFATGLYSESDWGGSSWIGKPTANPSAPSLTFNNSLWIWSPEATSEAGRRAFRKIITAPKGKTLQSAFIVMTVDDAFIIYVDGHLVGKSPNQTDSWKYPQQYKVPLTGTSSVFAVLATLNDGGDSPAGLIAAIRVTYTDGSSQITVSDTTWKVVRTVPQGFEQPSFDDASWTAAVSQGAFGISPWNQDAVVTNPLGEHPAPLLRKEFPITKSISSARLYYSAGGYAHITINGAPASDHVLTPGFTKYDTTIMYVTLDVKSLLHSGDNVIGAELGRSHYGSTQAGEWNWNKVSWHGEPRLRAALSLAFADGTTQRIVTDGSWKTKEGPTRLDDIFGGENFDASFAQDGYDTPGFDASSWTEATVLPAPGGTLVNQAQPPTRIRETITPVSIAQPIPGIFVATFERVVTGWVKITATGHAKTMITIHHGEKLHDDGTVFYEDFQHYYQDNYQTDRFWIAGTGKPETFEPKFTYKGFLYVQIEGWPSSTAPTAEDIIARVVHDDLASYGDFETSNDLLNKLHKASVLTLLNNVHSIPTDCPTFEKNGWAGDAMLITEMALFNFNSASLLAKYERDLEESRLESPGGTGAPGVIAPDSGWGAVVFQPAPTWKQVDSALIFIPWWIYYYRGDIGVLQDHYDNMKSYIELEHGRASNNIASTALGDWVSPETSPLGGNAPEDMRIAATAYLYQMLVVMNQVATVLNKTADSTKFSSQAANVKTAFNNVFFNKTAGYYTGVDDAGYRQTHNLLALAFDLVPQESIHTVADSIASDVAAKGTHLNTGSLGTKYILPILSEHGHIDTAFEVSTQTTFPSWGFWIANGATTMAGLWEHWAVDARSHNHFFLGTFEDWLYKHVAGIQPTSPGFETVLIAPMFTAQLTSGSAWTMTPFGKLCVQWWSESKGAVSVTLTIPVGVNATFSIAGRTASPMDFGSGTYTFNA</sequence>
<dbReference type="InterPro" id="IPR013737">
    <property type="entry name" value="Bac_rhamnosid_N"/>
</dbReference>
<evidence type="ECO:0000259" key="11">
    <source>
        <dbReference type="Pfam" id="PF17389"/>
    </source>
</evidence>
<dbReference type="Pfam" id="PF00153">
    <property type="entry name" value="Mito_carr"/>
    <property type="match status" value="3"/>
</dbReference>
<keyword evidence="14" id="KW-1185">Reference proteome</keyword>
<dbReference type="Gene3D" id="1.50.10.10">
    <property type="match status" value="1"/>
</dbReference>
<dbReference type="InterPro" id="IPR035398">
    <property type="entry name" value="Bac_rhamnosid_C"/>
</dbReference>
<evidence type="ECO:0000256" key="2">
    <source>
        <dbReference type="ARBA" id="ARBA00004141"/>
    </source>
</evidence>
<dbReference type="PANTHER" id="PTHR33307:SF6">
    <property type="entry name" value="ALPHA-RHAMNOSIDASE (EUROFUNG)-RELATED"/>
    <property type="match status" value="1"/>
</dbReference>
<feature type="repeat" description="Solcar" evidence="8">
    <location>
        <begin position="47"/>
        <end position="132"/>
    </location>
</feature>
<organism evidence="13 14">
    <name type="scientific">Psilocybe cf. subviscida</name>
    <dbReference type="NCBI Taxonomy" id="2480587"/>
    <lineage>
        <taxon>Eukaryota</taxon>
        <taxon>Fungi</taxon>
        <taxon>Dikarya</taxon>
        <taxon>Basidiomycota</taxon>
        <taxon>Agaricomycotina</taxon>
        <taxon>Agaricomycetes</taxon>
        <taxon>Agaricomycetidae</taxon>
        <taxon>Agaricales</taxon>
        <taxon>Agaricineae</taxon>
        <taxon>Strophariaceae</taxon>
        <taxon>Psilocybe</taxon>
    </lineage>
</organism>
<evidence type="ECO:0000256" key="4">
    <source>
        <dbReference type="ARBA" id="ARBA00022692"/>
    </source>
</evidence>
<dbReference type="PANTHER" id="PTHR33307">
    <property type="entry name" value="ALPHA-RHAMNOSIDASE (EUROFUNG)"/>
    <property type="match status" value="1"/>
</dbReference>
<dbReference type="InterPro" id="IPR012341">
    <property type="entry name" value="6hp_glycosidase-like_sf"/>
</dbReference>
<dbReference type="InterPro" id="IPR008928">
    <property type="entry name" value="6-hairpin_glycosidase_sf"/>
</dbReference>
<evidence type="ECO:0000256" key="5">
    <source>
        <dbReference type="ARBA" id="ARBA00022801"/>
    </source>
</evidence>
<dbReference type="Pfam" id="PF17389">
    <property type="entry name" value="Bac_rhamnosid6H"/>
    <property type="match status" value="1"/>
</dbReference>
<dbReference type="GO" id="GO:0030596">
    <property type="term" value="F:alpha-L-rhamnosidase activity"/>
    <property type="evidence" value="ECO:0007669"/>
    <property type="project" value="UniProtKB-EC"/>
</dbReference>
<dbReference type="Pfam" id="PF08531">
    <property type="entry name" value="Bac_rhamnosid_N"/>
    <property type="match status" value="1"/>
</dbReference>
<evidence type="ECO:0000259" key="9">
    <source>
        <dbReference type="Pfam" id="PF05592"/>
    </source>
</evidence>
<dbReference type="SUPFAM" id="SSF103506">
    <property type="entry name" value="Mitochondrial carrier"/>
    <property type="match status" value="1"/>
</dbReference>